<feature type="domain" description="C2H2-type" evidence="7">
    <location>
        <begin position="280"/>
        <end position="308"/>
    </location>
</feature>
<keyword evidence="2" id="KW-0677">Repeat</keyword>
<evidence type="ECO:0000256" key="4">
    <source>
        <dbReference type="ARBA" id="ARBA00022833"/>
    </source>
</evidence>
<keyword evidence="3 5" id="KW-0863">Zinc-finger</keyword>
<dbReference type="InterPro" id="IPR057829">
    <property type="entry name" value="Znf_C2H2_ZN142_21/23"/>
</dbReference>
<dbReference type="GO" id="GO:0008270">
    <property type="term" value="F:zinc ion binding"/>
    <property type="evidence" value="ECO:0007669"/>
    <property type="project" value="UniProtKB-KW"/>
</dbReference>
<feature type="domain" description="C2H2-type" evidence="7">
    <location>
        <begin position="338"/>
        <end position="361"/>
    </location>
</feature>
<dbReference type="GeneID" id="106150751"/>
<dbReference type="PANTHER" id="PTHR24409">
    <property type="entry name" value="ZINC FINGER PROTEIN 142"/>
    <property type="match status" value="1"/>
</dbReference>
<dbReference type="OrthoDB" id="654211at2759"/>
<dbReference type="SUPFAM" id="SSF57667">
    <property type="entry name" value="beta-beta-alpha zinc fingers"/>
    <property type="match status" value="1"/>
</dbReference>
<evidence type="ECO:0000256" key="2">
    <source>
        <dbReference type="ARBA" id="ARBA00022737"/>
    </source>
</evidence>
<dbReference type="SMART" id="SM00355">
    <property type="entry name" value="ZnF_C2H2"/>
    <property type="match status" value="6"/>
</dbReference>
<dbReference type="KEGG" id="lak:106150751"/>
<proteinExistence type="predicted"/>
<evidence type="ECO:0000313" key="9">
    <source>
        <dbReference type="RefSeq" id="XP_013379188.2"/>
    </source>
</evidence>
<dbReference type="PROSITE" id="PS00028">
    <property type="entry name" value="ZINC_FINGER_C2H2_1"/>
    <property type="match status" value="2"/>
</dbReference>
<evidence type="ECO:0000256" key="1">
    <source>
        <dbReference type="ARBA" id="ARBA00022723"/>
    </source>
</evidence>
<feature type="region of interest" description="Disordered" evidence="6">
    <location>
        <begin position="80"/>
        <end position="99"/>
    </location>
</feature>
<dbReference type="GO" id="GO:0005634">
    <property type="term" value="C:nucleus"/>
    <property type="evidence" value="ECO:0007669"/>
    <property type="project" value="TreeGrafter"/>
</dbReference>
<sequence length="361" mass="41697">MEGLMTLDLVLPRRLTKLCVATKQEHQFRWHSKKSSGNLHIVGRDKDTVRLEFTGYNFLEVKENIISCVIDSITKKRNETDQEHQEKVKPKKNNQPASDEVNIRTETTEGAVQENMVDTKTSVTVTTSGIPSVDTVTPTWRRSSRRVKPNVKEEFLYDSLKDLKANKKLVISDEPDTTESLELEDEAVSKDFPVDISSKKVPCKVCKVSVSNLRMHMLSRHITLCPHCKREIKKKDLKDHLKTSHPGLVLTELCPVCMKPFKSLKKHITAKHSGRLHHDHVCKQCGYATYDRHALRNHILHVHHNVRMFSCSSCSQTFKTKQVLKQHTRIVHEGVRDFQCHVCMKKFTKKYHLDVHTRTHM</sequence>
<dbReference type="InterPro" id="IPR008598">
    <property type="entry name" value="Di19_Zn-bd"/>
</dbReference>
<evidence type="ECO:0000259" key="7">
    <source>
        <dbReference type="PROSITE" id="PS50157"/>
    </source>
</evidence>
<evidence type="ECO:0000256" key="3">
    <source>
        <dbReference type="ARBA" id="ARBA00022771"/>
    </source>
</evidence>
<keyword evidence="8" id="KW-1185">Reference proteome</keyword>
<feature type="non-terminal residue" evidence="9">
    <location>
        <position position="361"/>
    </location>
</feature>
<name>A0A1S3GZL1_LINAN</name>
<dbReference type="InParanoid" id="A0A1S3GZL1"/>
<dbReference type="InterPro" id="IPR036236">
    <property type="entry name" value="Znf_C2H2_sf"/>
</dbReference>
<dbReference type="GO" id="GO:0000981">
    <property type="term" value="F:DNA-binding transcription factor activity, RNA polymerase II-specific"/>
    <property type="evidence" value="ECO:0007669"/>
    <property type="project" value="TreeGrafter"/>
</dbReference>
<dbReference type="InterPro" id="IPR013087">
    <property type="entry name" value="Znf_C2H2_type"/>
</dbReference>
<dbReference type="RefSeq" id="XP_013379188.2">
    <property type="nucleotide sequence ID" value="XM_013523734.2"/>
</dbReference>
<feature type="domain" description="C2H2-type" evidence="7">
    <location>
        <begin position="309"/>
        <end position="337"/>
    </location>
</feature>
<dbReference type="GO" id="GO:0000977">
    <property type="term" value="F:RNA polymerase II transcription regulatory region sequence-specific DNA binding"/>
    <property type="evidence" value="ECO:0007669"/>
    <property type="project" value="TreeGrafter"/>
</dbReference>
<dbReference type="Gene3D" id="3.30.160.60">
    <property type="entry name" value="Classic Zinc Finger"/>
    <property type="match status" value="3"/>
</dbReference>
<dbReference type="Proteomes" id="UP000085678">
    <property type="component" value="Unplaced"/>
</dbReference>
<dbReference type="Pfam" id="PF05605">
    <property type="entry name" value="zf-Di19"/>
    <property type="match status" value="1"/>
</dbReference>
<gene>
    <name evidence="9" type="primary">LOC106150751</name>
</gene>
<dbReference type="Pfam" id="PF23612">
    <property type="entry name" value="zf-C2H2_ZN142"/>
    <property type="match status" value="1"/>
</dbReference>
<keyword evidence="1" id="KW-0479">Metal-binding</keyword>
<dbReference type="AlphaFoldDB" id="A0A1S3GZL1"/>
<accession>A0A1S3GZL1</accession>
<protein>
    <submittedName>
        <fullName evidence="9">Zinc finger protein 37-like</fullName>
    </submittedName>
</protein>
<organism evidence="8 9">
    <name type="scientific">Lingula anatina</name>
    <name type="common">Brachiopod</name>
    <name type="synonym">Lingula unguis</name>
    <dbReference type="NCBI Taxonomy" id="7574"/>
    <lineage>
        <taxon>Eukaryota</taxon>
        <taxon>Metazoa</taxon>
        <taxon>Spiralia</taxon>
        <taxon>Lophotrochozoa</taxon>
        <taxon>Brachiopoda</taxon>
        <taxon>Linguliformea</taxon>
        <taxon>Lingulata</taxon>
        <taxon>Lingulida</taxon>
        <taxon>Linguloidea</taxon>
        <taxon>Lingulidae</taxon>
        <taxon>Lingula</taxon>
    </lineage>
</organism>
<reference evidence="9" key="1">
    <citation type="submission" date="2025-08" db="UniProtKB">
        <authorList>
            <consortium name="RefSeq"/>
        </authorList>
    </citation>
    <scope>IDENTIFICATION</scope>
    <source>
        <tissue evidence="9">Gonads</tissue>
    </source>
</reference>
<evidence type="ECO:0000256" key="5">
    <source>
        <dbReference type="PROSITE-ProRule" id="PRU00042"/>
    </source>
</evidence>
<evidence type="ECO:0000313" key="8">
    <source>
        <dbReference type="Proteomes" id="UP000085678"/>
    </source>
</evidence>
<evidence type="ECO:0000256" key="6">
    <source>
        <dbReference type="SAM" id="MobiDB-lite"/>
    </source>
</evidence>
<dbReference type="PANTHER" id="PTHR24409:SF295">
    <property type="entry name" value="AZ2-RELATED"/>
    <property type="match status" value="1"/>
</dbReference>
<keyword evidence="4" id="KW-0862">Zinc</keyword>
<dbReference type="PROSITE" id="PS50157">
    <property type="entry name" value="ZINC_FINGER_C2H2_2"/>
    <property type="match status" value="3"/>
</dbReference>